<feature type="transmembrane region" description="Helical" evidence="1">
    <location>
        <begin position="53"/>
        <end position="74"/>
    </location>
</feature>
<gene>
    <name evidence="2" type="ORF">SAMN05421734_1035</name>
</gene>
<protein>
    <submittedName>
        <fullName evidence="2">ABC-2 type transport system permease protein</fullName>
    </submittedName>
</protein>
<evidence type="ECO:0000313" key="2">
    <source>
        <dbReference type="EMBL" id="SDB93783.1"/>
    </source>
</evidence>
<keyword evidence="3" id="KW-1185">Reference proteome</keyword>
<dbReference type="OrthoDB" id="2453726at2"/>
<organism evidence="2 3">
    <name type="scientific">Pelagirhabdus alkalitolerans</name>
    <dbReference type="NCBI Taxonomy" id="1612202"/>
    <lineage>
        <taxon>Bacteria</taxon>
        <taxon>Bacillati</taxon>
        <taxon>Bacillota</taxon>
        <taxon>Bacilli</taxon>
        <taxon>Bacillales</taxon>
        <taxon>Bacillaceae</taxon>
        <taxon>Pelagirhabdus</taxon>
    </lineage>
</organism>
<keyword evidence="1" id="KW-1133">Transmembrane helix</keyword>
<feature type="transmembrane region" description="Helical" evidence="1">
    <location>
        <begin position="21"/>
        <end position="41"/>
    </location>
</feature>
<keyword evidence="1" id="KW-0472">Membrane</keyword>
<dbReference type="Proteomes" id="UP000242949">
    <property type="component" value="Unassembled WGS sequence"/>
</dbReference>
<dbReference type="EMBL" id="FMYI01000003">
    <property type="protein sequence ID" value="SDB93783.1"/>
    <property type="molecule type" value="Genomic_DNA"/>
</dbReference>
<dbReference type="RefSeq" id="WP_090793811.1">
    <property type="nucleotide sequence ID" value="NZ_FMYI01000003.1"/>
</dbReference>
<keyword evidence="1" id="KW-0812">Transmembrane</keyword>
<feature type="transmembrane region" description="Helical" evidence="1">
    <location>
        <begin position="207"/>
        <end position="224"/>
    </location>
</feature>
<name>A0A1G6HI21_9BACI</name>
<reference evidence="3" key="1">
    <citation type="submission" date="2016-09" db="EMBL/GenBank/DDBJ databases">
        <authorList>
            <person name="Varghese N."/>
            <person name="Submissions S."/>
        </authorList>
    </citation>
    <scope>NUCLEOTIDE SEQUENCE [LARGE SCALE GENOMIC DNA]</scope>
    <source>
        <strain evidence="3">S5</strain>
    </source>
</reference>
<evidence type="ECO:0000313" key="3">
    <source>
        <dbReference type="Proteomes" id="UP000242949"/>
    </source>
</evidence>
<feature type="transmembrane region" description="Helical" evidence="1">
    <location>
        <begin position="169"/>
        <end position="187"/>
    </location>
</feature>
<proteinExistence type="predicted"/>
<evidence type="ECO:0000256" key="1">
    <source>
        <dbReference type="SAM" id="Phobius"/>
    </source>
</evidence>
<dbReference type="STRING" id="1612202.SAMN05421734_1035"/>
<feature type="transmembrane region" description="Helical" evidence="1">
    <location>
        <begin position="86"/>
        <end position="109"/>
    </location>
</feature>
<accession>A0A1G6HI21</accession>
<dbReference type="AlphaFoldDB" id="A0A1G6HI21"/>
<feature type="transmembrane region" description="Helical" evidence="1">
    <location>
        <begin position="145"/>
        <end position="162"/>
    </location>
</feature>
<sequence>MDSELKSTLYYFYKYSYKTVMIFWLVYFGFIALFMTLALTTQGTVEFQGVNTLPSTIFMIIFGMLCIKDVFPFVIKFGVSRQKFTLATLVYALMLSTFMLVANHGFFIVTDNLIDVLNINNFNFVSFNADQYAPLINGNEYLFEWLMYLTFFLFFSLISALFYRLGMKWGLVVLSILPLSMLIQPVGTQILEYLSYLSLFHANYQPIYFLIPISLIVALLGLVIQKMSVIDQVSYKG</sequence>